<dbReference type="OMA" id="MASACNQ"/>
<dbReference type="SUPFAM" id="SSF48576">
    <property type="entry name" value="Terpenoid synthases"/>
    <property type="match status" value="1"/>
</dbReference>
<evidence type="ECO:0000256" key="2">
    <source>
        <dbReference type="ARBA" id="ARBA00004173"/>
    </source>
</evidence>
<proteinExistence type="inferred from homology"/>
<dbReference type="PANTHER" id="PTHR12001:SF69">
    <property type="entry name" value="ALL TRANS-POLYPRENYL-DIPHOSPHATE SYNTHASE PDSS1"/>
    <property type="match status" value="1"/>
</dbReference>
<dbReference type="PANTHER" id="PTHR12001">
    <property type="entry name" value="GERANYLGERANYL PYROPHOSPHATE SYNTHASE"/>
    <property type="match status" value="1"/>
</dbReference>
<evidence type="ECO:0000313" key="11">
    <source>
        <dbReference type="EMBL" id="ONK81827.1"/>
    </source>
</evidence>
<evidence type="ECO:0000256" key="3">
    <source>
        <dbReference type="ARBA" id="ARBA00006706"/>
    </source>
</evidence>
<evidence type="ECO:0000313" key="12">
    <source>
        <dbReference type="Proteomes" id="UP000243459"/>
    </source>
</evidence>
<dbReference type="SFLD" id="SFLDS00005">
    <property type="entry name" value="Isoprenoid_Synthase_Type_I"/>
    <property type="match status" value="1"/>
</dbReference>
<evidence type="ECO:0000256" key="1">
    <source>
        <dbReference type="ARBA" id="ARBA00001946"/>
    </source>
</evidence>
<dbReference type="GO" id="GO:0046872">
    <property type="term" value="F:metal ion binding"/>
    <property type="evidence" value="ECO:0007669"/>
    <property type="project" value="UniProtKB-KW"/>
</dbReference>
<dbReference type="Proteomes" id="UP000243459">
    <property type="component" value="Chromosome 1"/>
</dbReference>
<evidence type="ECO:0000256" key="5">
    <source>
        <dbReference type="ARBA" id="ARBA00022723"/>
    </source>
</evidence>
<dbReference type="CDD" id="cd00685">
    <property type="entry name" value="Trans_IPPS_HT"/>
    <property type="match status" value="1"/>
</dbReference>
<dbReference type="GO" id="GO:0006744">
    <property type="term" value="P:ubiquinone biosynthetic process"/>
    <property type="evidence" value="ECO:0007669"/>
    <property type="project" value="TreeGrafter"/>
</dbReference>
<comment type="similarity">
    <text evidence="3 9">Belongs to the FPP/GGPP synthase family.</text>
</comment>
<dbReference type="AlphaFoldDB" id="A0A5P1FW72"/>
<dbReference type="InterPro" id="IPR033749">
    <property type="entry name" value="Polyprenyl_synt_CS"/>
</dbReference>
<comment type="cofactor">
    <cofactor evidence="1">
        <name>Mg(2+)</name>
        <dbReference type="ChEBI" id="CHEBI:18420"/>
    </cofactor>
</comment>
<evidence type="ECO:0000256" key="6">
    <source>
        <dbReference type="ARBA" id="ARBA00022842"/>
    </source>
</evidence>
<dbReference type="InterPro" id="IPR000092">
    <property type="entry name" value="Polyprenyl_synt"/>
</dbReference>
<evidence type="ECO:0000256" key="10">
    <source>
        <dbReference type="SAM" id="MobiDB-lite"/>
    </source>
</evidence>
<sequence>MGFGRAASSRAQPPMASSEPSWADIGRIWVPERFRCGASIASMSSLIHPARSSVIEEPLDPFSLVAEELSLIANRLRLMVDAEVPSLALAAKYFFKMGVEGKRFRPTVLLLMASALNISKPISASTGAPSSVSHKLRARQQCIAEIAEMIHVASLLHDDVLDDADKRRGIGSLNFVMGNKLAVLAGNFLLSRACIALASLNNTEVLTLIVTIIDNLITGEMMQMKSTSEQCNSMEYYMQKTYYKTASLFSNSCKSIAVLADQTEEVAELAYVYGQNLGLAYQLIDDVLDFTGTSASLGKGSLSDIRHGIVTAPILFAMEEFPQLRDVVKQGFHKPANVNVALDYLGKSRGIERAKELAAEHANRAIEAINSLPKTDTDEVLISRRALIDLTQRVVTRTQ</sequence>
<keyword evidence="12" id="KW-1185">Reference proteome</keyword>
<keyword evidence="4 9" id="KW-0808">Transferase</keyword>
<reference evidence="12" key="1">
    <citation type="journal article" date="2017" name="Nat. Commun.">
        <title>The asparagus genome sheds light on the origin and evolution of a young Y chromosome.</title>
        <authorList>
            <person name="Harkess A."/>
            <person name="Zhou J."/>
            <person name="Xu C."/>
            <person name="Bowers J.E."/>
            <person name="Van der Hulst R."/>
            <person name="Ayyampalayam S."/>
            <person name="Mercati F."/>
            <person name="Riccardi P."/>
            <person name="McKain M.R."/>
            <person name="Kakrana A."/>
            <person name="Tang H."/>
            <person name="Ray J."/>
            <person name="Groenendijk J."/>
            <person name="Arikit S."/>
            <person name="Mathioni S.M."/>
            <person name="Nakano M."/>
            <person name="Shan H."/>
            <person name="Telgmann-Rauber A."/>
            <person name="Kanno A."/>
            <person name="Yue Z."/>
            <person name="Chen H."/>
            <person name="Li W."/>
            <person name="Chen Y."/>
            <person name="Xu X."/>
            <person name="Zhang Y."/>
            <person name="Luo S."/>
            <person name="Chen H."/>
            <person name="Gao J."/>
            <person name="Mao Z."/>
            <person name="Pires J.C."/>
            <person name="Luo M."/>
            <person name="Kudrna D."/>
            <person name="Wing R.A."/>
            <person name="Meyers B.C."/>
            <person name="Yi K."/>
            <person name="Kong H."/>
            <person name="Lavrijsen P."/>
            <person name="Sunseri F."/>
            <person name="Falavigna A."/>
            <person name="Ye Y."/>
            <person name="Leebens-Mack J.H."/>
            <person name="Chen G."/>
        </authorList>
    </citation>
    <scope>NUCLEOTIDE SEQUENCE [LARGE SCALE GENOMIC DNA]</scope>
    <source>
        <strain evidence="12">cv. DH0086</strain>
    </source>
</reference>
<dbReference type="Gramene" id="ONK81827">
    <property type="protein sequence ID" value="ONK81827"/>
    <property type="gene ID" value="A4U43_C01F33270"/>
</dbReference>
<evidence type="ECO:0000256" key="4">
    <source>
        <dbReference type="ARBA" id="ARBA00022679"/>
    </source>
</evidence>
<dbReference type="GO" id="GO:1990234">
    <property type="term" value="C:transferase complex"/>
    <property type="evidence" value="ECO:0007669"/>
    <property type="project" value="TreeGrafter"/>
</dbReference>
<keyword evidence="8" id="KW-0414">Isoprene biosynthesis</keyword>
<evidence type="ECO:0000256" key="9">
    <source>
        <dbReference type="RuleBase" id="RU004466"/>
    </source>
</evidence>
<dbReference type="EMBL" id="CM007381">
    <property type="protein sequence ID" value="ONK81827.1"/>
    <property type="molecule type" value="Genomic_DNA"/>
</dbReference>
<organism evidence="11 12">
    <name type="scientific">Asparagus officinalis</name>
    <name type="common">Garden asparagus</name>
    <dbReference type="NCBI Taxonomy" id="4686"/>
    <lineage>
        <taxon>Eukaryota</taxon>
        <taxon>Viridiplantae</taxon>
        <taxon>Streptophyta</taxon>
        <taxon>Embryophyta</taxon>
        <taxon>Tracheophyta</taxon>
        <taxon>Spermatophyta</taxon>
        <taxon>Magnoliopsida</taxon>
        <taxon>Liliopsida</taxon>
        <taxon>Asparagales</taxon>
        <taxon>Asparagaceae</taxon>
        <taxon>Asparagoideae</taxon>
        <taxon>Asparagus</taxon>
    </lineage>
</organism>
<name>A0A5P1FW72_ASPOF</name>
<keyword evidence="5" id="KW-0479">Metal-binding</keyword>
<dbReference type="GO" id="GO:0008299">
    <property type="term" value="P:isoprenoid biosynthetic process"/>
    <property type="evidence" value="ECO:0007669"/>
    <property type="project" value="UniProtKB-KW"/>
</dbReference>
<dbReference type="GO" id="GO:0005739">
    <property type="term" value="C:mitochondrion"/>
    <property type="evidence" value="ECO:0007669"/>
    <property type="project" value="UniProtKB-SubCell"/>
</dbReference>
<accession>A0A5P1FW72</accession>
<evidence type="ECO:0000256" key="8">
    <source>
        <dbReference type="ARBA" id="ARBA00023229"/>
    </source>
</evidence>
<dbReference type="Pfam" id="PF00348">
    <property type="entry name" value="polyprenyl_synt"/>
    <property type="match status" value="1"/>
</dbReference>
<dbReference type="GO" id="GO:0004659">
    <property type="term" value="F:prenyltransferase activity"/>
    <property type="evidence" value="ECO:0007669"/>
    <property type="project" value="InterPro"/>
</dbReference>
<dbReference type="FunFam" id="1.10.600.10:FF:000015">
    <property type="entry name" value="Solanesyl diphosphate synthase 3, chloroplastic/mitochondrial"/>
    <property type="match status" value="1"/>
</dbReference>
<dbReference type="InterPro" id="IPR008949">
    <property type="entry name" value="Isoprenoid_synthase_dom_sf"/>
</dbReference>
<evidence type="ECO:0000256" key="7">
    <source>
        <dbReference type="ARBA" id="ARBA00023128"/>
    </source>
</evidence>
<keyword evidence="7" id="KW-0496">Mitochondrion</keyword>
<dbReference type="PROSITE" id="PS00723">
    <property type="entry name" value="POLYPRENYL_SYNTHASE_1"/>
    <property type="match status" value="1"/>
</dbReference>
<feature type="region of interest" description="Disordered" evidence="10">
    <location>
        <begin position="1"/>
        <end position="20"/>
    </location>
</feature>
<dbReference type="Gene3D" id="1.10.600.10">
    <property type="entry name" value="Farnesyl Diphosphate Synthase"/>
    <property type="match status" value="1"/>
</dbReference>
<comment type="subcellular location">
    <subcellularLocation>
        <location evidence="2">Mitochondrion</location>
    </subcellularLocation>
</comment>
<protein>
    <submittedName>
        <fullName evidence="11">Uncharacterized protein</fullName>
    </submittedName>
</protein>
<gene>
    <name evidence="11" type="ORF">A4U43_C01F33270</name>
</gene>
<dbReference type="PROSITE" id="PS00444">
    <property type="entry name" value="POLYPRENYL_SYNTHASE_2"/>
    <property type="match status" value="1"/>
</dbReference>
<keyword evidence="6" id="KW-0460">Magnesium</keyword>